<proteinExistence type="predicted"/>
<keyword evidence="1" id="KW-0472">Membrane</keyword>
<name>A0A926HWP6_9FIRM</name>
<gene>
    <name evidence="2" type="ORF">H8693_04810</name>
</gene>
<keyword evidence="1" id="KW-0812">Transmembrane</keyword>
<dbReference type="EMBL" id="JACRSS010000001">
    <property type="protein sequence ID" value="MBC8538250.1"/>
    <property type="molecule type" value="Genomic_DNA"/>
</dbReference>
<dbReference type="Proteomes" id="UP000617951">
    <property type="component" value="Unassembled WGS sequence"/>
</dbReference>
<feature type="transmembrane region" description="Helical" evidence="1">
    <location>
        <begin position="12"/>
        <end position="32"/>
    </location>
</feature>
<dbReference type="RefSeq" id="WP_249280012.1">
    <property type="nucleotide sequence ID" value="NZ_JACRSS010000001.1"/>
</dbReference>
<accession>A0A926HWP6</accession>
<protein>
    <submittedName>
        <fullName evidence="2">Uncharacterized protein</fullName>
    </submittedName>
</protein>
<organism evidence="2 3">
    <name type="scientific">Guopingia tenuis</name>
    <dbReference type="NCBI Taxonomy" id="2763656"/>
    <lineage>
        <taxon>Bacteria</taxon>
        <taxon>Bacillati</taxon>
        <taxon>Bacillota</taxon>
        <taxon>Clostridia</taxon>
        <taxon>Christensenellales</taxon>
        <taxon>Christensenellaceae</taxon>
        <taxon>Guopingia</taxon>
    </lineage>
</organism>
<evidence type="ECO:0000313" key="2">
    <source>
        <dbReference type="EMBL" id="MBC8538250.1"/>
    </source>
</evidence>
<comment type="caution">
    <text evidence="2">The sequence shown here is derived from an EMBL/GenBank/DDBJ whole genome shotgun (WGS) entry which is preliminary data.</text>
</comment>
<keyword evidence="3" id="KW-1185">Reference proteome</keyword>
<evidence type="ECO:0000256" key="1">
    <source>
        <dbReference type="SAM" id="Phobius"/>
    </source>
</evidence>
<evidence type="ECO:0000313" key="3">
    <source>
        <dbReference type="Proteomes" id="UP000617951"/>
    </source>
</evidence>
<reference evidence="2" key="1">
    <citation type="submission" date="2020-08" db="EMBL/GenBank/DDBJ databases">
        <title>Genome public.</title>
        <authorList>
            <person name="Liu C."/>
            <person name="Sun Q."/>
        </authorList>
    </citation>
    <scope>NUCLEOTIDE SEQUENCE</scope>
    <source>
        <strain evidence="2">NSJ-63</strain>
    </source>
</reference>
<dbReference type="AlphaFoldDB" id="A0A926HWP6"/>
<keyword evidence="1" id="KW-1133">Transmembrane helix</keyword>
<sequence length="252" mass="28116">MKKYSHISASLITILLAAAILLLGIFLPTFILDTQKKLLLGNVYAQKQQAMDILPSEASRDASYFRNLLEACQGTTVSSTRDPLPNELSMENAVLDGLDYLQSWIDDKYLPQPTIPLREWQINAAFQACYSISAETPASLWQIEYSSPYFGERGLNYYQLTIDAATGAVIALDVIIFSQDSPYSEIDIYARRFLNDLNLVDAFTYTPSYSSDAFSENVEGYIYFDSKAVSLHVSASKYSDGDITSLSIRLLA</sequence>